<dbReference type="GO" id="GO:0000162">
    <property type="term" value="P:L-tryptophan biosynthetic process"/>
    <property type="evidence" value="ECO:0007669"/>
    <property type="project" value="UniProtKB-UniRule"/>
</dbReference>
<evidence type="ECO:0000256" key="2">
    <source>
        <dbReference type="ARBA" id="ARBA00004664"/>
    </source>
</evidence>
<dbReference type="SUPFAM" id="SSF51366">
    <property type="entry name" value="Ribulose-phoshate binding barrel"/>
    <property type="match status" value="1"/>
</dbReference>
<dbReference type="Pfam" id="PF00697">
    <property type="entry name" value="PRAI"/>
    <property type="match status" value="1"/>
</dbReference>
<dbReference type="STRING" id="1307763.L21SP4_00207"/>
<dbReference type="PATRIC" id="fig|1609981.3.peg.219"/>
<reference evidence="12" key="1">
    <citation type="submission" date="2015-02" db="EMBL/GenBank/DDBJ databases">
        <title>Description and complete genome sequence of the first cultured representative of the subdivision 5 of the Verrucomicrobia phylum.</title>
        <authorList>
            <person name="Spring S."/>
            <person name="Bunk B."/>
            <person name="Sproer C."/>
            <person name="Klenk H.-P."/>
        </authorList>
    </citation>
    <scope>NUCLEOTIDE SEQUENCE [LARGE SCALE GENOMIC DNA]</scope>
    <source>
        <strain evidence="12">L21-Fru-AB</strain>
    </source>
</reference>
<reference evidence="11 12" key="2">
    <citation type="journal article" date="2016" name="ISME J.">
        <title>Characterization of the first cultured representative of Verrucomicrobia subdivision 5 indicates the proposal of a novel phylum.</title>
        <authorList>
            <person name="Spring S."/>
            <person name="Bunk B."/>
            <person name="Sproer C."/>
            <person name="Schumann P."/>
            <person name="Rohde M."/>
            <person name="Tindall B.J."/>
            <person name="Klenk H.P."/>
        </authorList>
    </citation>
    <scope>NUCLEOTIDE SEQUENCE [LARGE SCALE GENOMIC DNA]</scope>
    <source>
        <strain evidence="11 12">L21-Fru-AB</strain>
    </source>
</reference>
<evidence type="ECO:0000256" key="3">
    <source>
        <dbReference type="ARBA" id="ARBA00012572"/>
    </source>
</evidence>
<dbReference type="Gene3D" id="3.20.20.70">
    <property type="entry name" value="Aldolase class I"/>
    <property type="match status" value="1"/>
</dbReference>
<dbReference type="OrthoDB" id="9786954at2"/>
<dbReference type="GO" id="GO:0004640">
    <property type="term" value="F:phosphoribosylanthranilate isomerase activity"/>
    <property type="evidence" value="ECO:0007669"/>
    <property type="project" value="UniProtKB-UniRule"/>
</dbReference>
<comment type="catalytic activity">
    <reaction evidence="1 9">
        <text>N-(5-phospho-beta-D-ribosyl)anthranilate = 1-(2-carboxyphenylamino)-1-deoxy-D-ribulose 5-phosphate</text>
        <dbReference type="Rhea" id="RHEA:21540"/>
        <dbReference type="ChEBI" id="CHEBI:18277"/>
        <dbReference type="ChEBI" id="CHEBI:58613"/>
        <dbReference type="EC" id="5.3.1.24"/>
    </reaction>
</comment>
<dbReference type="EMBL" id="CP010904">
    <property type="protein sequence ID" value="AKJ63491.1"/>
    <property type="molecule type" value="Genomic_DNA"/>
</dbReference>
<protein>
    <recommendedName>
        <fullName evidence="4 9">N-(5'-phosphoribosyl)anthranilate isomerase</fullName>
        <shortName evidence="9">PRAI</shortName>
        <ecNumber evidence="3 9">5.3.1.24</ecNumber>
    </recommendedName>
</protein>
<keyword evidence="5 9" id="KW-0028">Amino-acid biosynthesis</keyword>
<sequence length="216" mass="23296">MSVFVKICGICRKADLDTVLAAKPDAVGFVFWPRSPRAVDPETVARWSESVPASVLRVAVMVDPDETQLREVLDRCAPDAVQLHRLAVSPRDTADRCERVLGASAQAPERWAACTPTEALTDESFRRFDRILLDAFDRARVGGTGRCCDWTAARRAAGELEPPVILAGGLSPANLTDALAAVRPAGVDVSSGVESAPGEKDPDKVKRFIELCRTPS</sequence>
<keyword evidence="12" id="KW-1185">Reference proteome</keyword>
<dbReference type="InterPro" id="IPR001240">
    <property type="entry name" value="PRAI_dom"/>
</dbReference>
<evidence type="ECO:0000259" key="10">
    <source>
        <dbReference type="Pfam" id="PF00697"/>
    </source>
</evidence>
<dbReference type="UniPathway" id="UPA00035">
    <property type="reaction ID" value="UER00042"/>
</dbReference>
<evidence type="ECO:0000256" key="8">
    <source>
        <dbReference type="ARBA" id="ARBA00023235"/>
    </source>
</evidence>
<dbReference type="InterPro" id="IPR011060">
    <property type="entry name" value="RibuloseP-bd_barrel"/>
</dbReference>
<keyword evidence="6 9" id="KW-0822">Tryptophan biosynthesis</keyword>
<dbReference type="HAMAP" id="MF_00135">
    <property type="entry name" value="PRAI"/>
    <property type="match status" value="1"/>
</dbReference>
<evidence type="ECO:0000313" key="11">
    <source>
        <dbReference type="EMBL" id="AKJ63491.1"/>
    </source>
</evidence>
<comment type="similarity">
    <text evidence="9">Belongs to the TrpF family.</text>
</comment>
<feature type="domain" description="N-(5'phosphoribosyl) anthranilate isomerase (PRAI)" evidence="10">
    <location>
        <begin position="5"/>
        <end position="210"/>
    </location>
</feature>
<evidence type="ECO:0000256" key="6">
    <source>
        <dbReference type="ARBA" id="ARBA00022822"/>
    </source>
</evidence>
<evidence type="ECO:0000256" key="1">
    <source>
        <dbReference type="ARBA" id="ARBA00001164"/>
    </source>
</evidence>
<proteinExistence type="inferred from homology"/>
<gene>
    <name evidence="9 11" type="primary">trpF</name>
    <name evidence="11" type="ORF">L21SP4_00207</name>
</gene>
<accession>A0A0G3EAK4</accession>
<evidence type="ECO:0000256" key="5">
    <source>
        <dbReference type="ARBA" id="ARBA00022605"/>
    </source>
</evidence>
<comment type="pathway">
    <text evidence="2 9">Amino-acid biosynthesis; L-tryptophan biosynthesis; L-tryptophan from chorismate: step 3/5.</text>
</comment>
<dbReference type="InterPro" id="IPR013785">
    <property type="entry name" value="Aldolase_TIM"/>
</dbReference>
<evidence type="ECO:0000256" key="4">
    <source>
        <dbReference type="ARBA" id="ARBA00022272"/>
    </source>
</evidence>
<evidence type="ECO:0000313" key="12">
    <source>
        <dbReference type="Proteomes" id="UP000035268"/>
    </source>
</evidence>
<dbReference type="InterPro" id="IPR044643">
    <property type="entry name" value="TrpF_fam"/>
</dbReference>
<keyword evidence="8 9" id="KW-0413">Isomerase</keyword>
<organism evidence="11 12">
    <name type="scientific">Kiritimatiella glycovorans</name>
    <dbReference type="NCBI Taxonomy" id="1307763"/>
    <lineage>
        <taxon>Bacteria</taxon>
        <taxon>Pseudomonadati</taxon>
        <taxon>Kiritimatiellota</taxon>
        <taxon>Kiritimatiellia</taxon>
        <taxon>Kiritimatiellales</taxon>
        <taxon>Kiritimatiellaceae</taxon>
        <taxon>Kiritimatiella</taxon>
    </lineage>
</organism>
<keyword evidence="7 9" id="KW-0057">Aromatic amino acid biosynthesis</keyword>
<name>A0A0G3EAK4_9BACT</name>
<dbReference type="KEGG" id="vbl:L21SP4_00207"/>
<dbReference type="Proteomes" id="UP000035268">
    <property type="component" value="Chromosome"/>
</dbReference>
<dbReference type="RefSeq" id="WP_074041325.1">
    <property type="nucleotide sequence ID" value="NZ_CP010904.1"/>
</dbReference>
<evidence type="ECO:0000256" key="7">
    <source>
        <dbReference type="ARBA" id="ARBA00023141"/>
    </source>
</evidence>
<dbReference type="AlphaFoldDB" id="A0A0G3EAK4"/>
<dbReference type="EC" id="5.3.1.24" evidence="3 9"/>
<dbReference type="PANTHER" id="PTHR42894:SF1">
    <property type="entry name" value="N-(5'-PHOSPHORIBOSYL)ANTHRANILATE ISOMERASE"/>
    <property type="match status" value="1"/>
</dbReference>
<dbReference type="PANTHER" id="PTHR42894">
    <property type="entry name" value="N-(5'-PHOSPHORIBOSYL)ANTHRANILATE ISOMERASE"/>
    <property type="match status" value="1"/>
</dbReference>
<evidence type="ECO:0000256" key="9">
    <source>
        <dbReference type="HAMAP-Rule" id="MF_00135"/>
    </source>
</evidence>
<dbReference type="CDD" id="cd00405">
    <property type="entry name" value="PRAI"/>
    <property type="match status" value="1"/>
</dbReference>